<protein>
    <submittedName>
        <fullName evidence="2">Uncharacterized protein</fullName>
    </submittedName>
</protein>
<keyword evidence="3" id="KW-1185">Reference proteome</keyword>
<feature type="compositionally biased region" description="Polar residues" evidence="1">
    <location>
        <begin position="177"/>
        <end position="189"/>
    </location>
</feature>
<dbReference type="RefSeq" id="XP_033676808.1">
    <property type="nucleotide sequence ID" value="XM_033834150.1"/>
</dbReference>
<sequence>MESKDDKSFNPFALLPGSMSALAISNPAAPPQQSTVADSSILALPEANTPADSAKGRKAEKKKKKKKNKRGQEESSSRPAEQQKAQENAVQAGLDANTVAAQTKLHSAISTSGSGNTDQTGLLSSSTTATSSSILHEQAGPLTVQSSRQYFAPSSSVFANWNKGKGKGRGKNHRYAASTSTAGGSWNHGSTPAASSNGYGHFDLTLDPMYYWNNTAVHHLDAQLLAMRVRLRFPTPNEEFYGGLKYPLWRLIATGEDTRDNIAMLLGPLWFPFVGNAYQQWRLEALALPTLRLGSPLYHERMLLNMGLPRWSPREPTVKEQGMLVNYGRFASAVHKGEKHSFEWGA</sequence>
<accession>A0A6A6HUF7</accession>
<feature type="compositionally biased region" description="Basic residues" evidence="1">
    <location>
        <begin position="164"/>
        <end position="174"/>
    </location>
</feature>
<dbReference type="AlphaFoldDB" id="A0A6A6HUF7"/>
<evidence type="ECO:0000313" key="3">
    <source>
        <dbReference type="Proteomes" id="UP000800094"/>
    </source>
</evidence>
<evidence type="ECO:0000256" key="1">
    <source>
        <dbReference type="SAM" id="MobiDB-lite"/>
    </source>
</evidence>
<proteinExistence type="predicted"/>
<dbReference type="OrthoDB" id="432970at2759"/>
<organism evidence="2 3">
    <name type="scientific">Trematosphaeria pertusa</name>
    <dbReference type="NCBI Taxonomy" id="390896"/>
    <lineage>
        <taxon>Eukaryota</taxon>
        <taxon>Fungi</taxon>
        <taxon>Dikarya</taxon>
        <taxon>Ascomycota</taxon>
        <taxon>Pezizomycotina</taxon>
        <taxon>Dothideomycetes</taxon>
        <taxon>Pleosporomycetidae</taxon>
        <taxon>Pleosporales</taxon>
        <taxon>Massarineae</taxon>
        <taxon>Trematosphaeriaceae</taxon>
        <taxon>Trematosphaeria</taxon>
    </lineage>
</organism>
<feature type="compositionally biased region" description="Basic residues" evidence="1">
    <location>
        <begin position="56"/>
        <end position="69"/>
    </location>
</feature>
<dbReference type="GeneID" id="54587480"/>
<feature type="region of interest" description="Disordered" evidence="1">
    <location>
        <begin position="162"/>
        <end position="189"/>
    </location>
</feature>
<feature type="region of interest" description="Disordered" evidence="1">
    <location>
        <begin position="23"/>
        <end position="88"/>
    </location>
</feature>
<evidence type="ECO:0000313" key="2">
    <source>
        <dbReference type="EMBL" id="KAF2241804.1"/>
    </source>
</evidence>
<feature type="compositionally biased region" description="Polar residues" evidence="1">
    <location>
        <begin position="77"/>
        <end position="88"/>
    </location>
</feature>
<name>A0A6A6HUF7_9PLEO</name>
<dbReference type="Proteomes" id="UP000800094">
    <property type="component" value="Unassembled WGS sequence"/>
</dbReference>
<dbReference type="EMBL" id="ML987210">
    <property type="protein sequence ID" value="KAF2241804.1"/>
    <property type="molecule type" value="Genomic_DNA"/>
</dbReference>
<reference evidence="2" key="1">
    <citation type="journal article" date="2020" name="Stud. Mycol.">
        <title>101 Dothideomycetes genomes: a test case for predicting lifestyles and emergence of pathogens.</title>
        <authorList>
            <person name="Haridas S."/>
            <person name="Albert R."/>
            <person name="Binder M."/>
            <person name="Bloem J."/>
            <person name="Labutti K."/>
            <person name="Salamov A."/>
            <person name="Andreopoulos B."/>
            <person name="Baker S."/>
            <person name="Barry K."/>
            <person name="Bills G."/>
            <person name="Bluhm B."/>
            <person name="Cannon C."/>
            <person name="Castanera R."/>
            <person name="Culley D."/>
            <person name="Daum C."/>
            <person name="Ezra D."/>
            <person name="Gonzalez J."/>
            <person name="Henrissat B."/>
            <person name="Kuo A."/>
            <person name="Liang C."/>
            <person name="Lipzen A."/>
            <person name="Lutzoni F."/>
            <person name="Magnuson J."/>
            <person name="Mondo S."/>
            <person name="Nolan M."/>
            <person name="Ohm R."/>
            <person name="Pangilinan J."/>
            <person name="Park H.-J."/>
            <person name="Ramirez L."/>
            <person name="Alfaro M."/>
            <person name="Sun H."/>
            <person name="Tritt A."/>
            <person name="Yoshinaga Y."/>
            <person name="Zwiers L.-H."/>
            <person name="Turgeon B."/>
            <person name="Goodwin S."/>
            <person name="Spatafora J."/>
            <person name="Crous P."/>
            <person name="Grigoriev I."/>
        </authorList>
    </citation>
    <scope>NUCLEOTIDE SEQUENCE</scope>
    <source>
        <strain evidence="2">CBS 122368</strain>
    </source>
</reference>
<gene>
    <name evidence="2" type="ORF">BU26DRAFT_571550</name>
</gene>